<sequence>MNNSCPSTNLGKSEQCRGCPNQSLCGSIKPDDFIHSISENMSHLKLVLAIMSGKGGVGKSTITRNITEILSKKKMSPLLIDLDLSGPSIPKMTSTEGEVILETNQTIYPIKISDNLGCISMGYFDNVEVYTSSLKTNIIRNIFSTSHIKDYDVVIIDTPPNITDEHLAIVNYLKVDFCIIVTTPQMLSFQDVKRQFSFCRKNNIKILGVIENMKGFQCEKCECREDVFYDSGIEEQCKEKGIRYLGSIPLKKEYGKKGDQGEIIGDPIFEDIGNLIEELYLSKT</sequence>
<proteinExistence type="predicted"/>
<evidence type="ECO:0000313" key="6">
    <source>
        <dbReference type="EMBL" id="WUR03137.1"/>
    </source>
</evidence>
<dbReference type="GO" id="GO:0051536">
    <property type="term" value="F:iron-sulfur cluster binding"/>
    <property type="evidence" value="ECO:0007669"/>
    <property type="project" value="UniProtKB-KW"/>
</dbReference>
<dbReference type="SUPFAM" id="SSF52540">
    <property type="entry name" value="P-loop containing nucleoside triphosphate hydrolases"/>
    <property type="match status" value="1"/>
</dbReference>
<evidence type="ECO:0000256" key="3">
    <source>
        <dbReference type="ARBA" id="ARBA00022840"/>
    </source>
</evidence>
<dbReference type="PANTHER" id="PTHR23264:SF19">
    <property type="entry name" value="CYTOSOLIC FE-S CLUSTER ASSEMBLY FACTOR NUBP2"/>
    <property type="match status" value="1"/>
</dbReference>
<dbReference type="InterPro" id="IPR019591">
    <property type="entry name" value="Mrp/NBP35_ATP-bd"/>
</dbReference>
<dbReference type="Proteomes" id="UP001334084">
    <property type="component" value="Chromosome 3"/>
</dbReference>
<dbReference type="Gene3D" id="3.40.50.300">
    <property type="entry name" value="P-loop containing nucleotide triphosphate hydrolases"/>
    <property type="match status" value="1"/>
</dbReference>
<keyword evidence="4" id="KW-0408">Iron</keyword>
<dbReference type="InterPro" id="IPR027417">
    <property type="entry name" value="P-loop_NTPase"/>
</dbReference>
<dbReference type="KEGG" id="vnx:VNE69_03347"/>
<keyword evidence="2" id="KW-0547">Nucleotide-binding</keyword>
<evidence type="ECO:0000313" key="7">
    <source>
        <dbReference type="Proteomes" id="UP001334084"/>
    </source>
</evidence>
<dbReference type="GO" id="GO:0046872">
    <property type="term" value="F:metal ion binding"/>
    <property type="evidence" value="ECO:0007669"/>
    <property type="project" value="UniProtKB-KW"/>
</dbReference>
<evidence type="ECO:0000256" key="2">
    <source>
        <dbReference type="ARBA" id="ARBA00022741"/>
    </source>
</evidence>
<evidence type="ECO:0000256" key="4">
    <source>
        <dbReference type="ARBA" id="ARBA00023004"/>
    </source>
</evidence>
<dbReference type="GO" id="GO:0005829">
    <property type="term" value="C:cytosol"/>
    <property type="evidence" value="ECO:0007669"/>
    <property type="project" value="TreeGrafter"/>
</dbReference>
<evidence type="ECO:0000256" key="1">
    <source>
        <dbReference type="ARBA" id="ARBA00022723"/>
    </source>
</evidence>
<dbReference type="GO" id="GO:0140663">
    <property type="term" value="F:ATP-dependent FeS chaperone activity"/>
    <property type="evidence" value="ECO:0007669"/>
    <property type="project" value="InterPro"/>
</dbReference>
<accession>A0AAX4JB78</accession>
<organism evidence="6 7">
    <name type="scientific">Vairimorpha necatrix</name>
    <dbReference type="NCBI Taxonomy" id="6039"/>
    <lineage>
        <taxon>Eukaryota</taxon>
        <taxon>Fungi</taxon>
        <taxon>Fungi incertae sedis</taxon>
        <taxon>Microsporidia</taxon>
        <taxon>Nosematidae</taxon>
        <taxon>Vairimorpha</taxon>
    </lineage>
</organism>
<dbReference type="AlphaFoldDB" id="A0AAX4JB78"/>
<dbReference type="PANTHER" id="PTHR23264">
    <property type="entry name" value="NUCLEOTIDE-BINDING PROTEIN NBP35 YEAST -RELATED"/>
    <property type="match status" value="1"/>
</dbReference>
<dbReference type="GeneID" id="90540943"/>
<dbReference type="EMBL" id="CP142728">
    <property type="protein sequence ID" value="WUR03137.1"/>
    <property type="molecule type" value="Genomic_DNA"/>
</dbReference>
<dbReference type="RefSeq" id="XP_065329282.1">
    <property type="nucleotide sequence ID" value="XM_065473210.1"/>
</dbReference>
<keyword evidence="7" id="KW-1185">Reference proteome</keyword>
<gene>
    <name evidence="6" type="ORF">VNE69_03347</name>
</gene>
<dbReference type="GO" id="GO:0005524">
    <property type="term" value="F:ATP binding"/>
    <property type="evidence" value="ECO:0007669"/>
    <property type="project" value="UniProtKB-KW"/>
</dbReference>
<dbReference type="GO" id="GO:0016226">
    <property type="term" value="P:iron-sulfur cluster assembly"/>
    <property type="evidence" value="ECO:0007669"/>
    <property type="project" value="InterPro"/>
</dbReference>
<reference evidence="6" key="1">
    <citation type="journal article" date="2024" name="BMC Genomics">
        <title>Functional annotation of a divergent genome using sequence and structure-based similarity.</title>
        <authorList>
            <person name="Svedberg D."/>
            <person name="Winiger R.R."/>
            <person name="Berg A."/>
            <person name="Sharma H."/>
            <person name="Tellgren-Roth C."/>
            <person name="Debrunner-Vossbrinck B.A."/>
            <person name="Vossbrinck C.R."/>
            <person name="Barandun J."/>
        </authorList>
    </citation>
    <scope>NUCLEOTIDE SEQUENCE</scope>
    <source>
        <strain evidence="6">Illinois isolate</strain>
    </source>
</reference>
<keyword evidence="5" id="KW-0411">Iron-sulfur</keyword>
<name>A0AAX4JB78_9MICR</name>
<dbReference type="InterPro" id="IPR033756">
    <property type="entry name" value="YlxH/NBP35"/>
</dbReference>
<dbReference type="CDD" id="cd02037">
    <property type="entry name" value="Mrp_NBP35"/>
    <property type="match status" value="1"/>
</dbReference>
<evidence type="ECO:0000256" key="5">
    <source>
        <dbReference type="ARBA" id="ARBA00023014"/>
    </source>
</evidence>
<keyword evidence="1" id="KW-0479">Metal-binding</keyword>
<keyword evidence="3" id="KW-0067">ATP-binding</keyword>
<protein>
    <submittedName>
        <fullName evidence="6">Cytosolic Fe-S cluster assembly factor NBP35</fullName>
    </submittedName>
</protein>
<dbReference type="Pfam" id="PF10609">
    <property type="entry name" value="ParA"/>
    <property type="match status" value="1"/>
</dbReference>